<evidence type="ECO:0000313" key="1">
    <source>
        <dbReference type="EMBL" id="MBW0479651.1"/>
    </source>
</evidence>
<keyword evidence="2" id="KW-1185">Reference proteome</keyword>
<organism evidence="1 2">
    <name type="scientific">Austropuccinia psidii MF-1</name>
    <dbReference type="NCBI Taxonomy" id="1389203"/>
    <lineage>
        <taxon>Eukaryota</taxon>
        <taxon>Fungi</taxon>
        <taxon>Dikarya</taxon>
        <taxon>Basidiomycota</taxon>
        <taxon>Pucciniomycotina</taxon>
        <taxon>Pucciniomycetes</taxon>
        <taxon>Pucciniales</taxon>
        <taxon>Sphaerophragmiaceae</taxon>
        <taxon>Austropuccinia</taxon>
    </lineage>
</organism>
<dbReference type="Proteomes" id="UP000765509">
    <property type="component" value="Unassembled WGS sequence"/>
</dbReference>
<accession>A0A9Q3GTS9</accession>
<gene>
    <name evidence="1" type="ORF">O181_019366</name>
</gene>
<evidence type="ECO:0000313" key="2">
    <source>
        <dbReference type="Proteomes" id="UP000765509"/>
    </source>
</evidence>
<comment type="caution">
    <text evidence="1">The sequence shown here is derived from an EMBL/GenBank/DDBJ whole genome shotgun (WGS) entry which is preliminary data.</text>
</comment>
<dbReference type="AlphaFoldDB" id="A0A9Q3GTS9"/>
<protein>
    <submittedName>
        <fullName evidence="1">Uncharacterized protein</fullName>
    </submittedName>
</protein>
<reference evidence="1" key="1">
    <citation type="submission" date="2021-03" db="EMBL/GenBank/DDBJ databases">
        <title>Draft genome sequence of rust myrtle Austropuccinia psidii MF-1, a brazilian biotype.</title>
        <authorList>
            <person name="Quecine M.C."/>
            <person name="Pachon D.M.R."/>
            <person name="Bonatelli M.L."/>
            <person name="Correr F.H."/>
            <person name="Franceschini L.M."/>
            <person name="Leite T.F."/>
            <person name="Margarido G.R.A."/>
            <person name="Almeida C.A."/>
            <person name="Ferrarezi J.A."/>
            <person name="Labate C.A."/>
        </authorList>
    </citation>
    <scope>NUCLEOTIDE SEQUENCE</scope>
    <source>
        <strain evidence="1">MF-1</strain>
    </source>
</reference>
<name>A0A9Q3GTS9_9BASI</name>
<dbReference type="EMBL" id="AVOT02005667">
    <property type="protein sequence ID" value="MBW0479651.1"/>
    <property type="molecule type" value="Genomic_DNA"/>
</dbReference>
<sequence length="111" mass="12564">MKILLEVTWKKYLLISFTSTSKFKYSNINKLLASTTCFPQPLESIGATHMKHLRVTESPFPDIANSEQQALISVVEASHLINKVEPMTPNSEFPLIIDVEHVERLPQVLLS</sequence>
<proteinExistence type="predicted"/>